<accession>L0DZ63</accession>
<dbReference type="InterPro" id="IPR005624">
    <property type="entry name" value="PduO/GlcC-like"/>
</dbReference>
<proteinExistence type="predicted"/>
<dbReference type="InterPro" id="IPR052517">
    <property type="entry name" value="GlcG_carb_metab_protein"/>
</dbReference>
<dbReference type="STRING" id="1255043.TVNIR_2005"/>
<dbReference type="InterPro" id="IPR038084">
    <property type="entry name" value="PduO/GlcC-like_sf"/>
</dbReference>
<evidence type="ECO:0008006" key="3">
    <source>
        <dbReference type="Google" id="ProtNLM"/>
    </source>
</evidence>
<dbReference type="PANTHER" id="PTHR34309:SF10">
    <property type="entry name" value="SLR1406 PROTEIN"/>
    <property type="match status" value="1"/>
</dbReference>
<protein>
    <recommendedName>
        <fullName evidence="3">Heme-binding protein</fullName>
    </recommendedName>
</protein>
<dbReference type="RefSeq" id="WP_015258793.1">
    <property type="nucleotide sequence ID" value="NC_019902.2"/>
</dbReference>
<dbReference type="PANTHER" id="PTHR34309">
    <property type="entry name" value="SLR1406 PROTEIN"/>
    <property type="match status" value="1"/>
</dbReference>
<dbReference type="Pfam" id="PF03928">
    <property type="entry name" value="HbpS-like"/>
    <property type="match status" value="1"/>
</dbReference>
<dbReference type="Proteomes" id="UP000010809">
    <property type="component" value="Chromosome"/>
</dbReference>
<dbReference type="PATRIC" id="fig|1255043.3.peg.2027"/>
<evidence type="ECO:0000313" key="2">
    <source>
        <dbReference type="Proteomes" id="UP000010809"/>
    </source>
</evidence>
<dbReference type="Gene3D" id="3.30.450.150">
    <property type="entry name" value="Haem-degrading domain"/>
    <property type="match status" value="1"/>
</dbReference>
<name>L0DZ63_THIND</name>
<dbReference type="KEGG" id="tni:TVNIR_2005"/>
<sequence>MFRLASKALTRGLPALALLVVTPALLASDFLTQRVMSMEMARDIAQATVDACREMGYQTSAVVVDRGGHPQAILRDSLAAPFTIQIAHDKARAVILSNVASSAFRTNRNDIRMEMNHVDGILVLDGGLPVEVAGSMVGAVGVSGAPGGHLDEQCAQAALDALADRIDFAM</sequence>
<reference evidence="1" key="1">
    <citation type="submission" date="2015-12" db="EMBL/GenBank/DDBJ databases">
        <authorList>
            <person name="Tikhonova T.V."/>
            <person name="Pavlov A.R."/>
            <person name="Beletsky A.V."/>
            <person name="Mardanov A.V."/>
            <person name="Sorokin D.Y."/>
            <person name="Ravin N.V."/>
            <person name="Popov V.O."/>
        </authorList>
    </citation>
    <scope>NUCLEOTIDE SEQUENCE</scope>
    <source>
        <strain evidence="1">DSM 14787</strain>
    </source>
</reference>
<dbReference type="AlphaFoldDB" id="L0DZ63"/>
<evidence type="ECO:0000313" key="1">
    <source>
        <dbReference type="EMBL" id="AGA33666.1"/>
    </source>
</evidence>
<keyword evidence="2" id="KW-1185">Reference proteome</keyword>
<dbReference type="SUPFAM" id="SSF143744">
    <property type="entry name" value="GlcG-like"/>
    <property type="match status" value="1"/>
</dbReference>
<dbReference type="OrthoDB" id="5786851at2"/>
<organism evidence="1 2">
    <name type="scientific">Thioalkalivibrio nitratireducens (strain DSM 14787 / UNIQEM 213 / ALEN2)</name>
    <dbReference type="NCBI Taxonomy" id="1255043"/>
    <lineage>
        <taxon>Bacteria</taxon>
        <taxon>Pseudomonadati</taxon>
        <taxon>Pseudomonadota</taxon>
        <taxon>Gammaproteobacteria</taxon>
        <taxon>Chromatiales</taxon>
        <taxon>Ectothiorhodospiraceae</taxon>
        <taxon>Thioalkalivibrio</taxon>
    </lineage>
</organism>
<dbReference type="eggNOG" id="COG3193">
    <property type="taxonomic scope" value="Bacteria"/>
</dbReference>
<dbReference type="EMBL" id="CP003989">
    <property type="protein sequence ID" value="AGA33666.1"/>
    <property type="molecule type" value="Genomic_DNA"/>
</dbReference>
<dbReference type="HOGENOM" id="CLU_103773_0_1_6"/>
<gene>
    <name evidence="1" type="ordered locus">TVNIR_2005</name>
</gene>